<dbReference type="EMBL" id="JAHCVJ010000002">
    <property type="protein sequence ID" value="MBT0663751.1"/>
    <property type="molecule type" value="Genomic_DNA"/>
</dbReference>
<dbReference type="AlphaFoldDB" id="A0AAW4KYP1"/>
<name>A0AAW4KYP1_9BACT</name>
<comment type="caution">
    <text evidence="1">The sequence shown here is derived from an EMBL/GenBank/DDBJ whole genome shotgun (WGS) entry which is preliminary data.</text>
</comment>
<evidence type="ECO:0008006" key="3">
    <source>
        <dbReference type="Google" id="ProtNLM"/>
    </source>
</evidence>
<organism evidence="1 2">
    <name type="scientific">Geoanaerobacter pelophilus</name>
    <dbReference type="NCBI Taxonomy" id="60036"/>
    <lineage>
        <taxon>Bacteria</taxon>
        <taxon>Pseudomonadati</taxon>
        <taxon>Thermodesulfobacteriota</taxon>
        <taxon>Desulfuromonadia</taxon>
        <taxon>Geobacterales</taxon>
        <taxon>Geobacteraceae</taxon>
        <taxon>Geoanaerobacter</taxon>
    </lineage>
</organism>
<gene>
    <name evidence="1" type="ORF">KI809_05495</name>
</gene>
<proteinExistence type="predicted"/>
<accession>A0AAW4KYP1</accession>
<dbReference type="RefSeq" id="WP_214170539.1">
    <property type="nucleotide sequence ID" value="NZ_JAHCVJ010000002.1"/>
</dbReference>
<keyword evidence="2" id="KW-1185">Reference proteome</keyword>
<evidence type="ECO:0000313" key="2">
    <source>
        <dbReference type="Proteomes" id="UP000811899"/>
    </source>
</evidence>
<dbReference type="Proteomes" id="UP000811899">
    <property type="component" value="Unassembled WGS sequence"/>
</dbReference>
<reference evidence="1 2" key="1">
    <citation type="submission" date="2021-05" db="EMBL/GenBank/DDBJ databases">
        <title>The draft genome of Geobacter pelophilus DSM 12255.</title>
        <authorList>
            <person name="Xu Z."/>
            <person name="Masuda Y."/>
            <person name="Itoh H."/>
            <person name="Senoo K."/>
        </authorList>
    </citation>
    <scope>NUCLEOTIDE SEQUENCE [LARGE SCALE GENOMIC DNA]</scope>
    <source>
        <strain evidence="1 2">DSM 12255</strain>
    </source>
</reference>
<evidence type="ECO:0000313" key="1">
    <source>
        <dbReference type="EMBL" id="MBT0663751.1"/>
    </source>
</evidence>
<sequence length="194" mass="22379">MTTLNLTGALDRLVVDIVAKTDELSHICPSKLMICLSATRSGGIHGVYAKIHPLRFAGGALTRQVRRGRKTYTCCHEPLDYKGEEMLYVIYFLFPRFFDLPFREKLITIFHELYHISPEFDGDIRRFPGRNYAHGSSTRKFNEFMGTLADRYLEQMSDQELVDFLKVDVSLLRTRHRALVGRKLKAPRIRIAAN</sequence>
<protein>
    <recommendedName>
        <fullName evidence="3">Phage metallopeptidase domain-containing protein</fullName>
    </recommendedName>
</protein>